<evidence type="ECO:0000259" key="4">
    <source>
        <dbReference type="PROSITE" id="PS50102"/>
    </source>
</evidence>
<reference evidence="5" key="1">
    <citation type="submission" date="2021-03" db="EMBL/GenBank/DDBJ databases">
        <authorList>
            <person name="Li Z."/>
            <person name="Yang C."/>
        </authorList>
    </citation>
    <scope>NUCLEOTIDE SEQUENCE</scope>
    <source>
        <strain evidence="5">Dzin_1.0</strain>
        <tissue evidence="5">Leaf</tissue>
    </source>
</reference>
<evidence type="ECO:0000313" key="6">
    <source>
        <dbReference type="Proteomes" id="UP001085076"/>
    </source>
</evidence>
<dbReference type="Proteomes" id="UP001085076">
    <property type="component" value="Miscellaneous, Linkage group lg09"/>
</dbReference>
<evidence type="ECO:0000256" key="1">
    <source>
        <dbReference type="ARBA" id="ARBA00022737"/>
    </source>
</evidence>
<keyword evidence="6" id="KW-1185">Reference proteome</keyword>
<keyword evidence="2 3" id="KW-0694">RNA-binding</keyword>
<dbReference type="Pfam" id="PF00076">
    <property type="entry name" value="RRM_1"/>
    <property type="match status" value="2"/>
</dbReference>
<accession>A0A9D5BZ03</accession>
<feature type="domain" description="RRM" evidence="4">
    <location>
        <begin position="128"/>
        <end position="212"/>
    </location>
</feature>
<comment type="caution">
    <text evidence="5">The sequence shown here is derived from an EMBL/GenBank/DDBJ whole genome shotgun (WGS) entry which is preliminary data.</text>
</comment>
<dbReference type="EMBL" id="JAGGNH010000009">
    <property type="protein sequence ID" value="KAJ0963358.1"/>
    <property type="molecule type" value="Genomic_DNA"/>
</dbReference>
<dbReference type="OrthoDB" id="1875751at2759"/>
<dbReference type="GO" id="GO:0003729">
    <property type="term" value="F:mRNA binding"/>
    <property type="evidence" value="ECO:0007669"/>
    <property type="project" value="TreeGrafter"/>
</dbReference>
<dbReference type="PANTHER" id="PTHR48032:SF12">
    <property type="entry name" value="RRM DOMAIN-CONTAINING PROTEIN"/>
    <property type="match status" value="1"/>
</dbReference>
<dbReference type="InterPro" id="IPR000504">
    <property type="entry name" value="RRM_dom"/>
</dbReference>
<sequence length="326" mass="36678">MEEASSTSSSALPDLRKLFVGGIPCSTTEQTLKSYFEKYGEVVNISIPFDRINERNRGFGFVHFNDPAVGQRVLEVKEHIIDGRKVEVKMATPQSKHQSPSQMQPWNQGHDQCYNINNCTNGHSCVGKKIFVGGLPSTLTEDKFRSYFEMFGQITDVVIIRDNITNRSRGFGFITYESEDSVKDVLRQSDHQHGRHLHLVGGKNVEVKIASPKGNNGHNQRSVVDRKVPIDYQVETIQYYPRYSGYMSPGVSIYPYGANYYGGHMNMSGFYSGYASPSATWNLPPFGGMRYYYTDVHIFQGGQIPIDGHTEVAQFDDDNSPDVAEI</sequence>
<evidence type="ECO:0000256" key="2">
    <source>
        <dbReference type="ARBA" id="ARBA00022884"/>
    </source>
</evidence>
<proteinExistence type="predicted"/>
<dbReference type="PANTHER" id="PTHR48032">
    <property type="entry name" value="RNA-BINDING PROTEIN MUSASHI HOMOLOG RBP6"/>
    <property type="match status" value="1"/>
</dbReference>
<dbReference type="InterPro" id="IPR012677">
    <property type="entry name" value="Nucleotide-bd_a/b_plait_sf"/>
</dbReference>
<reference evidence="5" key="2">
    <citation type="journal article" date="2022" name="Hortic Res">
        <title>The genome of Dioscorea zingiberensis sheds light on the biosynthesis, origin and evolution of the medicinally important diosgenin saponins.</title>
        <authorList>
            <person name="Li Y."/>
            <person name="Tan C."/>
            <person name="Li Z."/>
            <person name="Guo J."/>
            <person name="Li S."/>
            <person name="Chen X."/>
            <person name="Wang C."/>
            <person name="Dai X."/>
            <person name="Yang H."/>
            <person name="Song W."/>
            <person name="Hou L."/>
            <person name="Xu J."/>
            <person name="Tong Z."/>
            <person name="Xu A."/>
            <person name="Yuan X."/>
            <person name="Wang W."/>
            <person name="Yang Q."/>
            <person name="Chen L."/>
            <person name="Sun Z."/>
            <person name="Wang K."/>
            <person name="Pan B."/>
            <person name="Chen J."/>
            <person name="Bao Y."/>
            <person name="Liu F."/>
            <person name="Qi X."/>
            <person name="Gang D.R."/>
            <person name="Wen J."/>
            <person name="Li J."/>
        </authorList>
    </citation>
    <scope>NUCLEOTIDE SEQUENCE</scope>
    <source>
        <strain evidence="5">Dzin_1.0</strain>
    </source>
</reference>
<dbReference type="AlphaFoldDB" id="A0A9D5BZ03"/>
<protein>
    <recommendedName>
        <fullName evidence="4">RRM domain-containing protein</fullName>
    </recommendedName>
</protein>
<keyword evidence="1" id="KW-0677">Repeat</keyword>
<organism evidence="5 6">
    <name type="scientific">Dioscorea zingiberensis</name>
    <dbReference type="NCBI Taxonomy" id="325984"/>
    <lineage>
        <taxon>Eukaryota</taxon>
        <taxon>Viridiplantae</taxon>
        <taxon>Streptophyta</taxon>
        <taxon>Embryophyta</taxon>
        <taxon>Tracheophyta</taxon>
        <taxon>Spermatophyta</taxon>
        <taxon>Magnoliopsida</taxon>
        <taxon>Liliopsida</taxon>
        <taxon>Dioscoreales</taxon>
        <taxon>Dioscoreaceae</taxon>
        <taxon>Dioscorea</taxon>
    </lineage>
</organism>
<feature type="domain" description="RRM" evidence="4">
    <location>
        <begin position="16"/>
        <end position="93"/>
    </location>
</feature>
<dbReference type="PROSITE" id="PS50102">
    <property type="entry name" value="RRM"/>
    <property type="match status" value="2"/>
</dbReference>
<dbReference type="SUPFAM" id="SSF54928">
    <property type="entry name" value="RNA-binding domain, RBD"/>
    <property type="match status" value="2"/>
</dbReference>
<dbReference type="InterPro" id="IPR035979">
    <property type="entry name" value="RBD_domain_sf"/>
</dbReference>
<evidence type="ECO:0000256" key="3">
    <source>
        <dbReference type="PROSITE-ProRule" id="PRU00176"/>
    </source>
</evidence>
<name>A0A9D5BZ03_9LILI</name>
<gene>
    <name evidence="5" type="ORF">J5N97_028480</name>
</gene>
<dbReference type="GO" id="GO:0006417">
    <property type="term" value="P:regulation of translation"/>
    <property type="evidence" value="ECO:0007669"/>
    <property type="project" value="TreeGrafter"/>
</dbReference>
<evidence type="ECO:0000313" key="5">
    <source>
        <dbReference type="EMBL" id="KAJ0963358.1"/>
    </source>
</evidence>
<dbReference type="Gene3D" id="3.30.70.330">
    <property type="match status" value="2"/>
</dbReference>
<dbReference type="SMART" id="SM00360">
    <property type="entry name" value="RRM"/>
    <property type="match status" value="2"/>
</dbReference>